<dbReference type="Gene3D" id="3.60.110.10">
    <property type="entry name" value="Carbon-nitrogen hydrolase"/>
    <property type="match status" value="1"/>
</dbReference>
<reference evidence="12" key="1">
    <citation type="journal article" date="2019" name="Int. J. Syst. Evol. Microbiol.">
        <title>The Global Catalogue of Microorganisms (GCM) 10K type strain sequencing project: providing services to taxonomists for standard genome sequencing and annotation.</title>
        <authorList>
            <consortium name="The Broad Institute Genomics Platform"/>
            <consortium name="The Broad Institute Genome Sequencing Center for Infectious Disease"/>
            <person name="Wu L."/>
            <person name="Ma J."/>
        </authorList>
    </citation>
    <scope>NUCLEOTIDE SEQUENCE [LARGE SCALE GENOMIC DNA]</scope>
    <source>
        <strain evidence="12">LMG 29247</strain>
    </source>
</reference>
<feature type="transmembrane region" description="Helical" evidence="9">
    <location>
        <begin position="210"/>
        <end position="229"/>
    </location>
</feature>
<evidence type="ECO:0000256" key="5">
    <source>
        <dbReference type="ARBA" id="ARBA00022692"/>
    </source>
</evidence>
<dbReference type="SUPFAM" id="SSF56317">
    <property type="entry name" value="Carbon-nitrogen hydrolase"/>
    <property type="match status" value="1"/>
</dbReference>
<evidence type="ECO:0000256" key="7">
    <source>
        <dbReference type="ARBA" id="ARBA00023136"/>
    </source>
</evidence>
<keyword evidence="5 9" id="KW-0812">Transmembrane</keyword>
<dbReference type="PANTHER" id="PTHR38686:SF1">
    <property type="entry name" value="APOLIPOPROTEIN N-ACYLTRANSFERASE"/>
    <property type="match status" value="1"/>
</dbReference>
<proteinExistence type="inferred from homology"/>
<evidence type="ECO:0000256" key="2">
    <source>
        <dbReference type="ARBA" id="ARBA00010065"/>
    </source>
</evidence>
<evidence type="ECO:0000256" key="8">
    <source>
        <dbReference type="ARBA" id="ARBA00023315"/>
    </source>
</evidence>
<dbReference type="Proteomes" id="UP001597304">
    <property type="component" value="Unassembled WGS sequence"/>
</dbReference>
<keyword evidence="8 9" id="KW-0012">Acyltransferase</keyword>
<evidence type="ECO:0000256" key="6">
    <source>
        <dbReference type="ARBA" id="ARBA00022989"/>
    </source>
</evidence>
<keyword evidence="7 9" id="KW-0472">Membrane</keyword>
<dbReference type="GO" id="GO:0016746">
    <property type="term" value="F:acyltransferase activity"/>
    <property type="evidence" value="ECO:0007669"/>
    <property type="project" value="UniProtKB-KW"/>
</dbReference>
<comment type="function">
    <text evidence="9">Catalyzes the phospholipid dependent N-acylation of the N-terminal cysteine of apolipoprotein, the last step in lipoprotein maturation.</text>
</comment>
<keyword evidence="3 9" id="KW-1003">Cell membrane</keyword>
<comment type="caution">
    <text evidence="11">The sequence shown here is derived from an EMBL/GenBank/DDBJ whole genome shotgun (WGS) entry which is preliminary data.</text>
</comment>
<dbReference type="InterPro" id="IPR036526">
    <property type="entry name" value="C-N_Hydrolase_sf"/>
</dbReference>
<feature type="transmembrane region" description="Helical" evidence="9">
    <location>
        <begin position="64"/>
        <end position="88"/>
    </location>
</feature>
<dbReference type="InterPro" id="IPR004563">
    <property type="entry name" value="Apolipo_AcylTrfase"/>
</dbReference>
<dbReference type="PANTHER" id="PTHR38686">
    <property type="entry name" value="APOLIPOPROTEIN N-ACYLTRANSFERASE"/>
    <property type="match status" value="1"/>
</dbReference>
<accession>A0ABW4KVM7</accession>
<dbReference type="NCBIfam" id="TIGR00546">
    <property type="entry name" value="lnt"/>
    <property type="match status" value="1"/>
</dbReference>
<feature type="transmembrane region" description="Helical" evidence="9">
    <location>
        <begin position="100"/>
        <end position="128"/>
    </location>
</feature>
<gene>
    <name evidence="9 11" type="primary">lnt</name>
    <name evidence="11" type="ORF">ACFSF0_07240</name>
</gene>
<feature type="transmembrane region" description="Helical" evidence="9">
    <location>
        <begin position="182"/>
        <end position="203"/>
    </location>
</feature>
<sequence>MRFARGWAAALSALVAGWAQSQSIGDIWTGQTHGWLQILSLAALVALLVEGVADAAKEVRRRRLWLRALLTGWLFGLGWLTGTFWWLFISMHTYGGLNPVLAVLAVLALAGFLALYYGAACGAFAALVSARGLSRRPLAAVLLFAALWTLAELARGTWLTGFPWGAGGYAHVDGLLAFLPRYIGVYGLGFVAAALAAMLALAGRIPWRRAPTLIGVALVLLLGVGLSTWRTHDLDALESDLRSDVALMQGNIPQDEKFVPGRGIADSLRWYGEQLQANQAPLIVGPETAVPLLPRQLPDGYWDSLVARYQRPGQAALVGIPLGDMEVGYTNSVVGLAPGQSAAYRYDKHHLVPFGEFIPPLFRWFTEMMNIPLGDFARGAVGQPSFAWQGQRLAPNVCYEDLFGEELAARFVEPARAPTAFVNVSNIGWFGDSVAIDQHLSISRMRSLEFERPMLRATNTGATAIIDHHGAVTYSLPRLTRGVLQGQFEGRTTITPFARWAAVAGLWPLWIGCALAVVVSALMLRRARV</sequence>
<evidence type="ECO:0000256" key="9">
    <source>
        <dbReference type="HAMAP-Rule" id="MF_01148"/>
    </source>
</evidence>
<dbReference type="CDD" id="cd07571">
    <property type="entry name" value="ALP_N-acyl_transferase"/>
    <property type="match status" value="1"/>
</dbReference>
<evidence type="ECO:0000256" key="1">
    <source>
        <dbReference type="ARBA" id="ARBA00004651"/>
    </source>
</evidence>
<evidence type="ECO:0000259" key="10">
    <source>
        <dbReference type="PROSITE" id="PS50263"/>
    </source>
</evidence>
<organism evidence="11 12">
    <name type="scientific">Ottowia flava</name>
    <dbReference type="NCBI Taxonomy" id="2675430"/>
    <lineage>
        <taxon>Bacteria</taxon>
        <taxon>Pseudomonadati</taxon>
        <taxon>Pseudomonadota</taxon>
        <taxon>Betaproteobacteria</taxon>
        <taxon>Burkholderiales</taxon>
        <taxon>Comamonadaceae</taxon>
        <taxon>Ottowia</taxon>
    </lineage>
</organism>
<feature type="domain" description="CN hydrolase" evidence="10">
    <location>
        <begin position="248"/>
        <end position="490"/>
    </location>
</feature>
<feature type="transmembrane region" description="Helical" evidence="9">
    <location>
        <begin position="33"/>
        <end position="52"/>
    </location>
</feature>
<protein>
    <recommendedName>
        <fullName evidence="9">Apolipoprotein N-acyltransferase</fullName>
        <shortName evidence="9">ALP N-acyltransferase</shortName>
        <ecNumber evidence="9">2.3.1.269</ecNumber>
    </recommendedName>
</protein>
<evidence type="ECO:0000256" key="4">
    <source>
        <dbReference type="ARBA" id="ARBA00022679"/>
    </source>
</evidence>
<keyword evidence="6 9" id="KW-1133">Transmembrane helix</keyword>
<keyword evidence="12" id="KW-1185">Reference proteome</keyword>
<name>A0ABW4KVM7_9BURK</name>
<dbReference type="InterPro" id="IPR045378">
    <property type="entry name" value="LNT_N"/>
</dbReference>
<comment type="similarity">
    <text evidence="2 9">Belongs to the CN hydrolase family. Apolipoprotein N-acyltransferase subfamily.</text>
</comment>
<evidence type="ECO:0000313" key="12">
    <source>
        <dbReference type="Proteomes" id="UP001597304"/>
    </source>
</evidence>
<comment type="pathway">
    <text evidence="9">Protein modification; lipoprotein biosynthesis (N-acyl transfer).</text>
</comment>
<dbReference type="Pfam" id="PF20154">
    <property type="entry name" value="LNT_N"/>
    <property type="match status" value="1"/>
</dbReference>
<comment type="catalytic activity">
    <reaction evidence="9">
        <text>N-terminal S-1,2-diacyl-sn-glyceryl-L-cysteinyl-[lipoprotein] + a glycerophospholipid = N-acyl-S-1,2-diacyl-sn-glyceryl-L-cysteinyl-[lipoprotein] + a 2-acyl-sn-glycero-3-phospholipid + H(+)</text>
        <dbReference type="Rhea" id="RHEA:48228"/>
        <dbReference type="Rhea" id="RHEA-COMP:14681"/>
        <dbReference type="Rhea" id="RHEA-COMP:14684"/>
        <dbReference type="ChEBI" id="CHEBI:15378"/>
        <dbReference type="ChEBI" id="CHEBI:136912"/>
        <dbReference type="ChEBI" id="CHEBI:140656"/>
        <dbReference type="ChEBI" id="CHEBI:140657"/>
        <dbReference type="ChEBI" id="CHEBI:140660"/>
        <dbReference type="EC" id="2.3.1.269"/>
    </reaction>
</comment>
<dbReference type="RefSeq" id="WP_147912135.1">
    <property type="nucleotide sequence ID" value="NZ_JBHUEJ010000015.1"/>
</dbReference>
<feature type="transmembrane region" description="Helical" evidence="9">
    <location>
        <begin position="140"/>
        <end position="162"/>
    </location>
</feature>
<dbReference type="Pfam" id="PF00795">
    <property type="entry name" value="CN_hydrolase"/>
    <property type="match status" value="1"/>
</dbReference>
<keyword evidence="4 9" id="KW-0808">Transferase</keyword>
<dbReference type="PROSITE" id="PS50263">
    <property type="entry name" value="CN_HYDROLASE"/>
    <property type="match status" value="1"/>
</dbReference>
<dbReference type="EMBL" id="JBHUEJ010000015">
    <property type="protein sequence ID" value="MFD1710395.1"/>
    <property type="molecule type" value="Genomic_DNA"/>
</dbReference>
<comment type="subcellular location">
    <subcellularLocation>
        <location evidence="1 9">Cell membrane</location>
        <topology evidence="1 9">Multi-pass membrane protein</topology>
    </subcellularLocation>
</comment>
<dbReference type="InterPro" id="IPR003010">
    <property type="entry name" value="C-N_Hydrolase"/>
</dbReference>
<evidence type="ECO:0000256" key="3">
    <source>
        <dbReference type="ARBA" id="ARBA00022475"/>
    </source>
</evidence>
<dbReference type="HAMAP" id="MF_01148">
    <property type="entry name" value="Lnt"/>
    <property type="match status" value="1"/>
</dbReference>
<dbReference type="EC" id="2.3.1.269" evidence="9"/>
<feature type="transmembrane region" description="Helical" evidence="9">
    <location>
        <begin position="500"/>
        <end position="524"/>
    </location>
</feature>
<evidence type="ECO:0000313" key="11">
    <source>
        <dbReference type="EMBL" id="MFD1710395.1"/>
    </source>
</evidence>